<dbReference type="EMBL" id="JACEGQ020000011">
    <property type="protein sequence ID" value="KAH8493308.1"/>
    <property type="molecule type" value="Genomic_DNA"/>
</dbReference>
<comment type="caution">
    <text evidence="2">The sequence shown here is derived from an EMBL/GenBank/DDBJ whole genome shotgun (WGS) entry which is preliminary data.</text>
</comment>
<dbReference type="AlphaFoldDB" id="A0A8T2XJJ4"/>
<gene>
    <name evidence="2" type="ORF">H0E87_020137</name>
</gene>
<evidence type="ECO:0000313" key="3">
    <source>
        <dbReference type="Proteomes" id="UP000807159"/>
    </source>
</evidence>
<dbReference type="Proteomes" id="UP000807159">
    <property type="component" value="Chromosome 11"/>
</dbReference>
<protein>
    <submittedName>
        <fullName evidence="2">Uncharacterized protein</fullName>
    </submittedName>
</protein>
<sequence length="259" mass="28767">MDQGVSSKWDSFQITSAAGGDGEKCQLQGLEVFSPKRFMPRAPVGSSTKKRDLKNKGEKEGSITPKSSETAEANKRTLEDKDDKLEIELPEEKKFNEEKIVEKVSLKHKEVTVKRNQMVKNGSISRAGKGATLPQDKIVVEGSQVDDLENDGVKEESIATDEKMTEDDSLEIKLKLGTEENLRKLEIERLAEENLRKQKIEGLAEENVSKVNKLFVYPQVVKPDIEVFLNSSLSTLSSEPDGLIMGALNDYLEVGNDPS</sequence>
<reference evidence="2" key="1">
    <citation type="journal article" date="2021" name="J. Hered.">
        <title>Genome Assembly of Salicaceae Populus deltoides (Eastern Cottonwood) I-69 Based on Nanopore Sequencing and Hi-C Technologies.</title>
        <authorList>
            <person name="Bai S."/>
            <person name="Wu H."/>
            <person name="Zhang J."/>
            <person name="Pan Z."/>
            <person name="Zhao W."/>
            <person name="Li Z."/>
            <person name="Tong C."/>
        </authorList>
    </citation>
    <scope>NUCLEOTIDE SEQUENCE</scope>
    <source>
        <tissue evidence="2">Leaf</tissue>
    </source>
</reference>
<feature type="compositionally biased region" description="Polar residues" evidence="1">
    <location>
        <begin position="1"/>
        <end position="16"/>
    </location>
</feature>
<feature type="region of interest" description="Disordered" evidence="1">
    <location>
        <begin position="1"/>
        <end position="87"/>
    </location>
</feature>
<keyword evidence="3" id="KW-1185">Reference proteome</keyword>
<name>A0A8T2XJJ4_POPDE</name>
<evidence type="ECO:0000256" key="1">
    <source>
        <dbReference type="SAM" id="MobiDB-lite"/>
    </source>
</evidence>
<proteinExistence type="predicted"/>
<accession>A0A8T2XJJ4</accession>
<organism evidence="2 3">
    <name type="scientific">Populus deltoides</name>
    <name type="common">Eastern poplar</name>
    <name type="synonym">Eastern cottonwood</name>
    <dbReference type="NCBI Taxonomy" id="3696"/>
    <lineage>
        <taxon>Eukaryota</taxon>
        <taxon>Viridiplantae</taxon>
        <taxon>Streptophyta</taxon>
        <taxon>Embryophyta</taxon>
        <taxon>Tracheophyta</taxon>
        <taxon>Spermatophyta</taxon>
        <taxon>Magnoliopsida</taxon>
        <taxon>eudicotyledons</taxon>
        <taxon>Gunneridae</taxon>
        <taxon>Pentapetalae</taxon>
        <taxon>rosids</taxon>
        <taxon>fabids</taxon>
        <taxon>Malpighiales</taxon>
        <taxon>Salicaceae</taxon>
        <taxon>Saliceae</taxon>
        <taxon>Populus</taxon>
    </lineage>
</organism>
<feature type="compositionally biased region" description="Basic and acidic residues" evidence="1">
    <location>
        <begin position="72"/>
        <end position="87"/>
    </location>
</feature>
<evidence type="ECO:0000313" key="2">
    <source>
        <dbReference type="EMBL" id="KAH8493308.1"/>
    </source>
</evidence>